<evidence type="ECO:0000313" key="3">
    <source>
        <dbReference type="Proteomes" id="UP001595990"/>
    </source>
</evidence>
<dbReference type="InterPro" id="IPR012296">
    <property type="entry name" value="Nuclease_put_TT1808"/>
</dbReference>
<keyword evidence="2" id="KW-0378">Hydrolase</keyword>
<gene>
    <name evidence="2" type="ORF">ACFPEN_25685</name>
</gene>
<dbReference type="Gene3D" id="3.90.1570.10">
    <property type="entry name" value="tt1808, chain A"/>
    <property type="match status" value="1"/>
</dbReference>
<reference evidence="3" key="1">
    <citation type="journal article" date="2019" name="Int. J. Syst. Evol. Microbiol.">
        <title>The Global Catalogue of Microorganisms (GCM) 10K type strain sequencing project: providing services to taxonomists for standard genome sequencing and annotation.</title>
        <authorList>
            <consortium name="The Broad Institute Genomics Platform"/>
            <consortium name="The Broad Institute Genome Sequencing Center for Infectious Disease"/>
            <person name="Wu L."/>
            <person name="Ma J."/>
        </authorList>
    </citation>
    <scope>NUCLEOTIDE SEQUENCE [LARGE SCALE GENOMIC DNA]</scope>
    <source>
        <strain evidence="3">CECT 8064</strain>
    </source>
</reference>
<dbReference type="RefSeq" id="WP_411951735.1">
    <property type="nucleotide sequence ID" value="NZ_JBHSFS010000013.1"/>
</dbReference>
<dbReference type="Pfam" id="PF05685">
    <property type="entry name" value="Uma2"/>
    <property type="match status" value="1"/>
</dbReference>
<proteinExistence type="predicted"/>
<keyword evidence="3" id="KW-1185">Reference proteome</keyword>
<evidence type="ECO:0000313" key="2">
    <source>
        <dbReference type="EMBL" id="MFC4516320.1"/>
    </source>
</evidence>
<sequence length="190" mass="21912">MTAALPDWLYPPRESGWEADDLDRVPELPRHTELIDGSLVLMMSPQRSWHDRVVRRLTAALEERVPAGWTVEAQMTVRLDDKNRPEPDVIVAAVEYDPDRTRFLPGEVVLAVEVVSEESRSRDRETKPFKYARAGIRHFWRVEDERGLPVVHSYELDDTTRAYVATGIHRSRMKTGVPFTLDVDLDHLAR</sequence>
<dbReference type="Proteomes" id="UP001595990">
    <property type="component" value="Unassembled WGS sequence"/>
</dbReference>
<accession>A0ABV9BRF0</accession>
<name>A0ABV9BRF0_9ACTN</name>
<dbReference type="InterPro" id="IPR011335">
    <property type="entry name" value="Restrct_endonuc-II-like"/>
</dbReference>
<dbReference type="InterPro" id="IPR008538">
    <property type="entry name" value="Uma2"/>
</dbReference>
<feature type="domain" description="Putative restriction endonuclease" evidence="1">
    <location>
        <begin position="21"/>
        <end position="157"/>
    </location>
</feature>
<protein>
    <submittedName>
        <fullName evidence="2">Uma2 family endonuclease</fullName>
    </submittedName>
</protein>
<organism evidence="2 3">
    <name type="scientific">Streptomyces ehimensis</name>
    <dbReference type="NCBI Taxonomy" id="68195"/>
    <lineage>
        <taxon>Bacteria</taxon>
        <taxon>Bacillati</taxon>
        <taxon>Actinomycetota</taxon>
        <taxon>Actinomycetes</taxon>
        <taxon>Kitasatosporales</taxon>
        <taxon>Streptomycetaceae</taxon>
        <taxon>Streptomyces</taxon>
    </lineage>
</organism>
<dbReference type="GO" id="GO:0004519">
    <property type="term" value="F:endonuclease activity"/>
    <property type="evidence" value="ECO:0007669"/>
    <property type="project" value="UniProtKB-KW"/>
</dbReference>
<dbReference type="PANTHER" id="PTHR35400">
    <property type="entry name" value="SLR1083 PROTEIN"/>
    <property type="match status" value="1"/>
</dbReference>
<keyword evidence="2" id="KW-0540">Nuclease</keyword>
<comment type="caution">
    <text evidence="2">The sequence shown here is derived from an EMBL/GenBank/DDBJ whole genome shotgun (WGS) entry which is preliminary data.</text>
</comment>
<dbReference type="SUPFAM" id="SSF52980">
    <property type="entry name" value="Restriction endonuclease-like"/>
    <property type="match status" value="1"/>
</dbReference>
<dbReference type="EMBL" id="JBHSFS010000013">
    <property type="protein sequence ID" value="MFC4516320.1"/>
    <property type="molecule type" value="Genomic_DNA"/>
</dbReference>
<dbReference type="CDD" id="cd06260">
    <property type="entry name" value="DUF820-like"/>
    <property type="match status" value="1"/>
</dbReference>
<evidence type="ECO:0000259" key="1">
    <source>
        <dbReference type="Pfam" id="PF05685"/>
    </source>
</evidence>
<dbReference type="PANTHER" id="PTHR35400:SF3">
    <property type="entry name" value="SLL1072 PROTEIN"/>
    <property type="match status" value="1"/>
</dbReference>
<keyword evidence="2" id="KW-0255">Endonuclease</keyword>